<dbReference type="Proteomes" id="UP000094578">
    <property type="component" value="Unassembled WGS sequence"/>
</dbReference>
<gene>
    <name evidence="1" type="ORF">PTI45_04090</name>
</gene>
<sequence>MNVVGFKVQAWSDIDLLCTFYMNVVGFKGCIYRLNTKFVVFEFYMNVVGFKG</sequence>
<dbReference type="EMBL" id="MDER01000086">
    <property type="protein sequence ID" value="ODP26250.1"/>
    <property type="molecule type" value="Genomic_DNA"/>
</dbReference>
<organism evidence="1 2">
    <name type="scientific">Paenibacillus nuruki</name>
    <dbReference type="NCBI Taxonomy" id="1886670"/>
    <lineage>
        <taxon>Bacteria</taxon>
        <taxon>Bacillati</taxon>
        <taxon>Bacillota</taxon>
        <taxon>Bacilli</taxon>
        <taxon>Bacillales</taxon>
        <taxon>Paenibacillaceae</taxon>
        <taxon>Paenibacillus</taxon>
    </lineage>
</organism>
<reference evidence="1 2" key="1">
    <citation type="submission" date="2016-08" db="EMBL/GenBank/DDBJ databases">
        <title>Genome sequencing of Paenibacillus sp. TI45-13ar, isolated from Korean traditional nuruk.</title>
        <authorList>
            <person name="Kim S.-J."/>
        </authorList>
    </citation>
    <scope>NUCLEOTIDE SEQUENCE [LARGE SCALE GENOMIC DNA]</scope>
    <source>
        <strain evidence="1 2">TI45-13ar</strain>
    </source>
</reference>
<proteinExistence type="predicted"/>
<evidence type="ECO:0000313" key="2">
    <source>
        <dbReference type="Proteomes" id="UP000094578"/>
    </source>
</evidence>
<protein>
    <submittedName>
        <fullName evidence="1">Uncharacterized protein</fullName>
    </submittedName>
</protein>
<name>A0A1E3KZW2_9BACL</name>
<evidence type="ECO:0000313" key="1">
    <source>
        <dbReference type="EMBL" id="ODP26250.1"/>
    </source>
</evidence>
<comment type="caution">
    <text evidence="1">The sequence shown here is derived from an EMBL/GenBank/DDBJ whole genome shotgun (WGS) entry which is preliminary data.</text>
</comment>
<dbReference type="STRING" id="1886670.PTI45_04090"/>
<accession>A0A1E3KZW2</accession>
<keyword evidence="2" id="KW-1185">Reference proteome</keyword>
<dbReference type="AlphaFoldDB" id="A0A1E3KZW2"/>